<evidence type="ECO:0000313" key="2">
    <source>
        <dbReference type="Proteomes" id="UP000298003"/>
    </source>
</evidence>
<keyword evidence="2" id="KW-1185">Reference proteome</keyword>
<dbReference type="AlphaFoldDB" id="A0A4Y8QY04"/>
<comment type="caution">
    <text evidence="1">The sequence shown here is derived from an EMBL/GenBank/DDBJ whole genome shotgun (WGS) entry which is preliminary data.</text>
</comment>
<reference evidence="1 2" key="1">
    <citation type="submission" date="2019-03" db="EMBL/GenBank/DDBJ databases">
        <title>Cellulosimicrobium funkei JCM14302 Assembly.</title>
        <authorList>
            <person name="Dou T."/>
        </authorList>
    </citation>
    <scope>NUCLEOTIDE SEQUENCE [LARGE SCALE GENOMIC DNA]</scope>
    <source>
        <strain evidence="1 2">JCM 14302</strain>
    </source>
</reference>
<dbReference type="RefSeq" id="WP_134724202.1">
    <property type="nucleotide sequence ID" value="NZ_SOZH01000011.1"/>
</dbReference>
<protein>
    <submittedName>
        <fullName evidence="1">Uncharacterized protein</fullName>
    </submittedName>
</protein>
<dbReference type="EMBL" id="SOZH01000011">
    <property type="protein sequence ID" value="TFF05170.1"/>
    <property type="molecule type" value="Genomic_DNA"/>
</dbReference>
<gene>
    <name evidence="1" type="ORF">E1O70_17940</name>
</gene>
<name>A0A4Y8QY04_9MICO</name>
<dbReference type="Proteomes" id="UP000298003">
    <property type="component" value="Unassembled WGS sequence"/>
</dbReference>
<organism evidence="1 2">
    <name type="scientific">Cellulosimicrobium funkei</name>
    <dbReference type="NCBI Taxonomy" id="264251"/>
    <lineage>
        <taxon>Bacteria</taxon>
        <taxon>Bacillati</taxon>
        <taxon>Actinomycetota</taxon>
        <taxon>Actinomycetes</taxon>
        <taxon>Micrococcales</taxon>
        <taxon>Promicromonosporaceae</taxon>
        <taxon>Cellulosimicrobium</taxon>
    </lineage>
</organism>
<dbReference type="GeneID" id="95686367"/>
<sequence>MRGSLLVALSVWTRADAVVEPSVTSCGIWECCGFHRPLAETRDIIESLMRQSSSGAGRELRRLVRDSDVRMVGDLDGYWWRDPRYWT</sequence>
<accession>A0A4Y8QY04</accession>
<evidence type="ECO:0000313" key="1">
    <source>
        <dbReference type="EMBL" id="TFF05170.1"/>
    </source>
</evidence>
<proteinExistence type="predicted"/>